<dbReference type="InterPro" id="IPR000668">
    <property type="entry name" value="Peptidase_C1A_C"/>
</dbReference>
<proteinExistence type="inferred from homology"/>
<dbReference type="PROSITE" id="PS00139">
    <property type="entry name" value="THIOL_PROTEASE_CYS"/>
    <property type="match status" value="1"/>
</dbReference>
<evidence type="ECO:0000256" key="2">
    <source>
        <dbReference type="SAM" id="SignalP"/>
    </source>
</evidence>
<accession>A0ABT2RT93</accession>
<dbReference type="RefSeq" id="WP_158361597.1">
    <property type="nucleotide sequence ID" value="NZ_JAOQKC010000002.1"/>
</dbReference>
<keyword evidence="5" id="KW-1185">Reference proteome</keyword>
<feature type="domain" description="Peptidase C1A papain C-terminal" evidence="3">
    <location>
        <begin position="65"/>
        <end position="286"/>
    </location>
</feature>
<dbReference type="EMBL" id="JAOQKC010000002">
    <property type="protein sequence ID" value="MCU6695541.1"/>
    <property type="molecule type" value="Genomic_DNA"/>
</dbReference>
<dbReference type="SMART" id="SM00645">
    <property type="entry name" value="Pept_C1"/>
    <property type="match status" value="1"/>
</dbReference>
<sequence length="455" mass="50647">MKKAIRRLIALAFVICCAMVVLDMETEPTEAPSDGAALVESMLEKKAGKTAESLVIHQEKEEAELPARYDYREEKREVPVRDQGQHGTCWAFASLTALETALMPEELLDFSRDHLNYHNHFKMGTEEGGSYIMSVAYLTSWAGPVLEQDDPYGDGRSPDDLTAVCHVQEVRMPAAKDYEAIKQTVYLYGGVESSLYMDFDDPTQDSAYYSREYSSYGYTGEEAANHDVVIIGWDDDYPAENFTRAVAGDGAFICQNSWGESFGEDGIFYVSYYDTNIGNDNVAYIRVDGPDNYDTLYQSDLCGWCGQIGYNTEKASFANVYEAAGNQDLKAVGFYATGPDTEYRISIQPEFTGEESLGEAQILQSGYLQYAGYYTIDLNETVAVQAGDRFAVIVQITTPGSQYPIAVEYSSDELKEAVDLSDGEGYISADGYHWERVETEQQSNLCLKVYASGRD</sequence>
<evidence type="ECO:0000313" key="4">
    <source>
        <dbReference type="EMBL" id="MCU6695541.1"/>
    </source>
</evidence>
<dbReference type="Proteomes" id="UP001652461">
    <property type="component" value="Unassembled WGS sequence"/>
</dbReference>
<feature type="signal peptide" evidence="2">
    <location>
        <begin position="1"/>
        <end position="23"/>
    </location>
</feature>
<dbReference type="Gene3D" id="3.90.70.10">
    <property type="entry name" value="Cysteine proteinases"/>
    <property type="match status" value="1"/>
</dbReference>
<dbReference type="Pfam" id="PF00112">
    <property type="entry name" value="Peptidase_C1"/>
    <property type="match status" value="1"/>
</dbReference>
<keyword evidence="2" id="KW-0732">Signal</keyword>
<comment type="similarity">
    <text evidence="1">Belongs to the peptidase C1 family.</text>
</comment>
<name>A0ABT2RT93_9FIRM</name>
<dbReference type="InterPro" id="IPR013128">
    <property type="entry name" value="Peptidase_C1A"/>
</dbReference>
<dbReference type="PANTHER" id="PTHR12411">
    <property type="entry name" value="CYSTEINE PROTEASE FAMILY C1-RELATED"/>
    <property type="match status" value="1"/>
</dbReference>
<dbReference type="Pfam" id="PF18560">
    <property type="entry name" value="Lectin_like"/>
    <property type="match status" value="1"/>
</dbReference>
<evidence type="ECO:0000259" key="3">
    <source>
        <dbReference type="SMART" id="SM00645"/>
    </source>
</evidence>
<dbReference type="CDD" id="cd02619">
    <property type="entry name" value="Peptidase_C1"/>
    <property type="match status" value="1"/>
</dbReference>
<dbReference type="InterPro" id="IPR038765">
    <property type="entry name" value="Papain-like_cys_pep_sf"/>
</dbReference>
<feature type="chain" id="PRO_5047490459" evidence="2">
    <location>
        <begin position="24"/>
        <end position="455"/>
    </location>
</feature>
<organism evidence="4 5">
    <name type="scientific">Laedolimicola ammoniilytica</name>
    <dbReference type="NCBI Taxonomy" id="2981771"/>
    <lineage>
        <taxon>Bacteria</taxon>
        <taxon>Bacillati</taxon>
        <taxon>Bacillota</taxon>
        <taxon>Clostridia</taxon>
        <taxon>Lachnospirales</taxon>
        <taxon>Lachnospiraceae</taxon>
        <taxon>Laedolimicola</taxon>
    </lineage>
</organism>
<evidence type="ECO:0000256" key="1">
    <source>
        <dbReference type="ARBA" id="ARBA00008455"/>
    </source>
</evidence>
<dbReference type="InterPro" id="IPR040528">
    <property type="entry name" value="Lectin-like"/>
</dbReference>
<gene>
    <name evidence="4" type="ORF">OCV63_01350</name>
</gene>
<protein>
    <submittedName>
        <fullName evidence="4">Lectin like domain-containing protein</fullName>
    </submittedName>
</protein>
<dbReference type="SUPFAM" id="SSF54001">
    <property type="entry name" value="Cysteine proteinases"/>
    <property type="match status" value="1"/>
</dbReference>
<comment type="caution">
    <text evidence="4">The sequence shown here is derived from an EMBL/GenBank/DDBJ whole genome shotgun (WGS) entry which is preliminary data.</text>
</comment>
<dbReference type="InterPro" id="IPR000169">
    <property type="entry name" value="Pept_cys_AS"/>
</dbReference>
<evidence type="ECO:0000313" key="5">
    <source>
        <dbReference type="Proteomes" id="UP001652461"/>
    </source>
</evidence>
<reference evidence="4 5" key="1">
    <citation type="journal article" date="2021" name="ISME Commun">
        <title>Automated analysis of genomic sequences facilitates high-throughput and comprehensive description of bacteria.</title>
        <authorList>
            <person name="Hitch T.C.A."/>
        </authorList>
    </citation>
    <scope>NUCLEOTIDE SEQUENCE [LARGE SCALE GENOMIC DNA]</scope>
    <source>
        <strain evidence="4 5">Sanger_04</strain>
    </source>
</reference>